<protein>
    <submittedName>
        <fullName evidence="2">Uncharacterized protein</fullName>
    </submittedName>
</protein>
<evidence type="ECO:0000256" key="1">
    <source>
        <dbReference type="SAM" id="MobiDB-lite"/>
    </source>
</evidence>
<comment type="caution">
    <text evidence="2">The sequence shown here is derived from an EMBL/GenBank/DDBJ whole genome shotgun (WGS) entry which is preliminary data.</text>
</comment>
<reference evidence="2" key="1">
    <citation type="submission" date="2021-02" db="EMBL/GenBank/DDBJ databases">
        <authorList>
            <person name="Nowell W R."/>
        </authorList>
    </citation>
    <scope>NUCLEOTIDE SEQUENCE</scope>
</reference>
<accession>A0A820KXV0</accession>
<organism evidence="2 3">
    <name type="scientific">Rotaria socialis</name>
    <dbReference type="NCBI Taxonomy" id="392032"/>
    <lineage>
        <taxon>Eukaryota</taxon>
        <taxon>Metazoa</taxon>
        <taxon>Spiralia</taxon>
        <taxon>Gnathifera</taxon>
        <taxon>Rotifera</taxon>
        <taxon>Eurotatoria</taxon>
        <taxon>Bdelloidea</taxon>
        <taxon>Philodinida</taxon>
        <taxon>Philodinidae</taxon>
        <taxon>Rotaria</taxon>
    </lineage>
</organism>
<name>A0A820KXV0_9BILA</name>
<dbReference type="AlphaFoldDB" id="A0A820KXV0"/>
<sequence length="178" mass="20092">MLNKISSSIQQRSSSSSSNLFPQSSLSNSNMIQQRSSVSSSNLTQQHLLSSTSNLIQPYSTSTIENLLKQKDNSKQFLVIKNDQKKNVSSLAWPTFGFPAKRLEDDCYQRISRTMISEAVFREFSVKICKKLAVSDQNPPGIVRNSMQESGNRIQLPVLTGFCRFRLEPDPFTRILLP</sequence>
<dbReference type="Proteomes" id="UP000663862">
    <property type="component" value="Unassembled WGS sequence"/>
</dbReference>
<evidence type="ECO:0000313" key="2">
    <source>
        <dbReference type="EMBL" id="CAF4348162.1"/>
    </source>
</evidence>
<feature type="region of interest" description="Disordered" evidence="1">
    <location>
        <begin position="1"/>
        <end position="26"/>
    </location>
</feature>
<dbReference type="EMBL" id="CAJOBQ010000406">
    <property type="protein sequence ID" value="CAF4348162.1"/>
    <property type="molecule type" value="Genomic_DNA"/>
</dbReference>
<evidence type="ECO:0000313" key="3">
    <source>
        <dbReference type="Proteomes" id="UP000663862"/>
    </source>
</evidence>
<proteinExistence type="predicted"/>
<gene>
    <name evidence="2" type="ORF">TSG867_LOCUS9349</name>
</gene>